<evidence type="ECO:0000313" key="12">
    <source>
        <dbReference type="Proteomes" id="UP000502823"/>
    </source>
</evidence>
<dbReference type="GO" id="GO:0046872">
    <property type="term" value="F:metal ion binding"/>
    <property type="evidence" value="ECO:0007669"/>
    <property type="project" value="UniProtKB-KW"/>
</dbReference>
<keyword evidence="12" id="KW-1185">Reference proteome</keyword>
<dbReference type="InParanoid" id="A0A6L2PZ52"/>
<comment type="similarity">
    <text evidence="3">Belongs to the complex I 51 kDa subunit family.</text>
</comment>
<feature type="domain" description="SLBB" evidence="10">
    <location>
        <begin position="47"/>
        <end position="123"/>
    </location>
</feature>
<keyword evidence="7" id="KW-0479">Metal-binding</keyword>
<keyword evidence="5" id="KW-0285">Flavoprotein</keyword>
<sequence>MYKFRSLHTSSNSQVNSKTLVAWSETTCPRAGSWFVSFVQPHNSGTKLFNISGHVVNPCTVEEEMSVLLQELTELHVGGVTGGWGNLLAIIPRGSCTPLIPKHVCEDVLMDFYAFVAAQTSLCAAAIIVINKQTDVVKAIARLIQFYKHE</sequence>
<evidence type="ECO:0000256" key="1">
    <source>
        <dbReference type="ARBA" id="ARBA00001917"/>
    </source>
</evidence>
<keyword evidence="9" id="KW-0411">Iron-sulfur</keyword>
<accession>A0A6L2PZ52</accession>
<comment type="cofactor">
    <cofactor evidence="1">
        <name>FMN</name>
        <dbReference type="ChEBI" id="CHEBI:58210"/>
    </cofactor>
</comment>
<evidence type="ECO:0000256" key="8">
    <source>
        <dbReference type="ARBA" id="ARBA00023004"/>
    </source>
</evidence>
<comment type="caution">
    <text evidence="11">The sequence shown here is derived from an EMBL/GenBank/DDBJ whole genome shotgun (WGS) entry which is preliminary data.</text>
</comment>
<protein>
    <recommendedName>
        <fullName evidence="10">SLBB domain-containing protein</fullName>
    </recommendedName>
</protein>
<proteinExistence type="inferred from homology"/>
<evidence type="ECO:0000256" key="3">
    <source>
        <dbReference type="ARBA" id="ARBA00007523"/>
    </source>
</evidence>
<keyword evidence="6" id="KW-0288">FMN</keyword>
<evidence type="ECO:0000256" key="9">
    <source>
        <dbReference type="ARBA" id="ARBA00023014"/>
    </source>
</evidence>
<evidence type="ECO:0000256" key="2">
    <source>
        <dbReference type="ARBA" id="ARBA00001966"/>
    </source>
</evidence>
<dbReference type="FunFam" id="3.10.20.600:FF:000001">
    <property type="entry name" value="NADH dehydrogenase [ubiquinone] flavoprotein 1, mitochondrial"/>
    <property type="match status" value="1"/>
</dbReference>
<dbReference type="PANTHER" id="PTHR11780">
    <property type="entry name" value="NADH-UBIQUINONE OXIDOREDUCTASE FLAVOPROTEIN 1 NDUFV1"/>
    <property type="match status" value="1"/>
</dbReference>
<evidence type="ECO:0000259" key="10">
    <source>
        <dbReference type="Pfam" id="PF22461"/>
    </source>
</evidence>
<evidence type="ECO:0000256" key="7">
    <source>
        <dbReference type="ARBA" id="ARBA00022723"/>
    </source>
</evidence>
<dbReference type="GO" id="GO:0051539">
    <property type="term" value="F:4 iron, 4 sulfur cluster binding"/>
    <property type="evidence" value="ECO:0007669"/>
    <property type="project" value="UniProtKB-KW"/>
</dbReference>
<dbReference type="InterPro" id="IPR054765">
    <property type="entry name" value="SLBB_dom"/>
</dbReference>
<dbReference type="Gene3D" id="3.10.20.600">
    <property type="match status" value="1"/>
</dbReference>
<evidence type="ECO:0000256" key="4">
    <source>
        <dbReference type="ARBA" id="ARBA00022485"/>
    </source>
</evidence>
<organism evidence="11 12">
    <name type="scientific">Coptotermes formosanus</name>
    <name type="common">Formosan subterranean termite</name>
    <dbReference type="NCBI Taxonomy" id="36987"/>
    <lineage>
        <taxon>Eukaryota</taxon>
        <taxon>Metazoa</taxon>
        <taxon>Ecdysozoa</taxon>
        <taxon>Arthropoda</taxon>
        <taxon>Hexapoda</taxon>
        <taxon>Insecta</taxon>
        <taxon>Pterygota</taxon>
        <taxon>Neoptera</taxon>
        <taxon>Polyneoptera</taxon>
        <taxon>Dictyoptera</taxon>
        <taxon>Blattodea</taxon>
        <taxon>Blattoidea</taxon>
        <taxon>Termitoidae</taxon>
        <taxon>Rhinotermitidae</taxon>
        <taxon>Coptotermes</taxon>
    </lineage>
</organism>
<gene>
    <name evidence="11" type="ORF">Cfor_01101</name>
</gene>
<dbReference type="GO" id="GO:0005739">
    <property type="term" value="C:mitochondrion"/>
    <property type="evidence" value="ECO:0007669"/>
    <property type="project" value="GOC"/>
</dbReference>
<name>A0A6L2PZ52_COPFO</name>
<dbReference type="Pfam" id="PF22461">
    <property type="entry name" value="SLBB_2"/>
    <property type="match status" value="1"/>
</dbReference>
<comment type="cofactor">
    <cofactor evidence="2">
        <name>[4Fe-4S] cluster</name>
        <dbReference type="ChEBI" id="CHEBI:49883"/>
    </cofactor>
</comment>
<keyword evidence="4" id="KW-0004">4Fe-4S</keyword>
<dbReference type="SUPFAM" id="SSF142984">
    <property type="entry name" value="Nqo1 middle domain-like"/>
    <property type="match status" value="1"/>
</dbReference>
<dbReference type="Proteomes" id="UP000502823">
    <property type="component" value="Unassembled WGS sequence"/>
</dbReference>
<dbReference type="GO" id="GO:0006120">
    <property type="term" value="P:mitochondrial electron transport, NADH to ubiquinone"/>
    <property type="evidence" value="ECO:0007669"/>
    <property type="project" value="TreeGrafter"/>
</dbReference>
<keyword evidence="8" id="KW-0408">Iron</keyword>
<evidence type="ECO:0000256" key="5">
    <source>
        <dbReference type="ARBA" id="ARBA00022630"/>
    </source>
</evidence>
<dbReference type="AlphaFoldDB" id="A0A6L2PZ52"/>
<dbReference type="InterPro" id="IPR050837">
    <property type="entry name" value="ComplexI_51kDa_subunit"/>
</dbReference>
<dbReference type="EMBL" id="BLKM01000518">
    <property type="protein sequence ID" value="GFG34997.1"/>
    <property type="molecule type" value="Genomic_DNA"/>
</dbReference>
<evidence type="ECO:0000256" key="6">
    <source>
        <dbReference type="ARBA" id="ARBA00022643"/>
    </source>
</evidence>
<dbReference type="OrthoDB" id="42889at2759"/>
<reference evidence="12" key="1">
    <citation type="submission" date="2020-01" db="EMBL/GenBank/DDBJ databases">
        <title>Draft genome sequence of the Termite Coptotermes fromosanus.</title>
        <authorList>
            <person name="Itakura S."/>
            <person name="Yosikawa Y."/>
            <person name="Umezawa K."/>
        </authorList>
    </citation>
    <scope>NUCLEOTIDE SEQUENCE [LARGE SCALE GENOMIC DNA]</scope>
</reference>
<dbReference type="PANTHER" id="PTHR11780:SF10">
    <property type="entry name" value="NADH DEHYDROGENASE [UBIQUINONE] FLAVOPROTEIN 1, MITOCHONDRIAL"/>
    <property type="match status" value="1"/>
</dbReference>
<evidence type="ECO:0000313" key="11">
    <source>
        <dbReference type="EMBL" id="GFG34997.1"/>
    </source>
</evidence>